<evidence type="ECO:0000313" key="2">
    <source>
        <dbReference type="Proteomes" id="UP000282322"/>
    </source>
</evidence>
<evidence type="ECO:0000313" key="1">
    <source>
        <dbReference type="EMBL" id="RRJ31535.1"/>
    </source>
</evidence>
<dbReference type="Pfam" id="PF10127">
    <property type="entry name" value="RlaP"/>
    <property type="match status" value="1"/>
</dbReference>
<keyword evidence="2" id="KW-1185">Reference proteome</keyword>
<dbReference type="RefSeq" id="WP_124954486.1">
    <property type="nucleotide sequence ID" value="NZ_RRCH01000014.1"/>
</dbReference>
<dbReference type="AlphaFoldDB" id="A0A3P3RDR6"/>
<protein>
    <recommendedName>
        <fullName evidence="3">Nucleotidyltransferase</fullName>
    </recommendedName>
</protein>
<dbReference type="OrthoDB" id="351222at2157"/>
<name>A0A3P3RDR6_9EURY</name>
<dbReference type="PANTHER" id="PTHR34817">
    <property type="entry name" value="NUCLEOTIDYLTRANSFERASE"/>
    <property type="match status" value="1"/>
</dbReference>
<reference evidence="1 2" key="1">
    <citation type="submission" date="2018-11" db="EMBL/GenBank/DDBJ databases">
        <title>Taxonoimc description of Halomarina strain SPP-AMP-1.</title>
        <authorList>
            <person name="Pal Y."/>
            <person name="Srinivasana K."/>
            <person name="Verma A."/>
            <person name="Kumar P."/>
        </authorList>
    </citation>
    <scope>NUCLEOTIDE SEQUENCE [LARGE SCALE GENOMIC DNA]</scope>
    <source>
        <strain evidence="1 2">SPP-AMP-1</strain>
    </source>
</reference>
<comment type="caution">
    <text evidence="1">The sequence shown here is derived from an EMBL/GenBank/DDBJ whole genome shotgun (WGS) entry which is preliminary data.</text>
</comment>
<dbReference type="Proteomes" id="UP000282322">
    <property type="component" value="Unassembled WGS sequence"/>
</dbReference>
<sequence length="273" mass="30879">MATDHLDLTHSDEEIRTFIEEAVAQKGTRHQPRFYAVTGSHVYGFHSADSDIDVRGIHVAPAEEYAYLQTPVGEVTINMDGTTEGFEAHSEIDLRSYELKKFGSLLAKANYNVIELVFEAPTVMNGIPLEMDALETLIREHLPMNVPHAYLGMAKSNYYKHLDREKSEGYDPRPKKFLYVYRGLLGAKYVLDYEDIEANIKTLAAEVEGGDPELVEELIARKRETEESAVPEALEQRARDAIVKQFNALGALPTPDKADYYEALDEWMHNVRA</sequence>
<accession>A0A3P3RDR6</accession>
<evidence type="ECO:0008006" key="3">
    <source>
        <dbReference type="Google" id="ProtNLM"/>
    </source>
</evidence>
<gene>
    <name evidence="1" type="ORF">EIK79_07425</name>
</gene>
<dbReference type="InterPro" id="IPR018775">
    <property type="entry name" value="RlaP"/>
</dbReference>
<proteinExistence type="predicted"/>
<dbReference type="EMBL" id="RRCH01000014">
    <property type="protein sequence ID" value="RRJ31535.1"/>
    <property type="molecule type" value="Genomic_DNA"/>
</dbReference>
<organism evidence="1 2">
    <name type="scientific">Halocatena pleomorpha</name>
    <dbReference type="NCBI Taxonomy" id="1785090"/>
    <lineage>
        <taxon>Archaea</taxon>
        <taxon>Methanobacteriati</taxon>
        <taxon>Methanobacteriota</taxon>
        <taxon>Stenosarchaea group</taxon>
        <taxon>Halobacteria</taxon>
        <taxon>Halobacteriales</taxon>
        <taxon>Natronomonadaceae</taxon>
        <taxon>Halocatena</taxon>
    </lineage>
</organism>
<dbReference type="PANTHER" id="PTHR34817:SF1">
    <property type="entry name" value="NUCLEOTIDYLTRANSFERASE"/>
    <property type="match status" value="1"/>
</dbReference>